<dbReference type="EMBL" id="UINC01010994">
    <property type="protein sequence ID" value="SVA48697.1"/>
    <property type="molecule type" value="Genomic_DNA"/>
</dbReference>
<name>A0A381W9S1_9ZZZZ</name>
<dbReference type="PANTHER" id="PTHR35303">
    <property type="entry name" value="OS02G0197800 PROTEIN"/>
    <property type="match status" value="1"/>
</dbReference>
<evidence type="ECO:0000256" key="1">
    <source>
        <dbReference type="ARBA" id="ARBA00022723"/>
    </source>
</evidence>
<keyword evidence="1" id="KW-0479">Metal-binding</keyword>
<gene>
    <name evidence="4" type="ORF">METZ01_LOCUS101551</name>
</gene>
<dbReference type="Pfam" id="PF06155">
    <property type="entry name" value="GBBH-like_N"/>
    <property type="match status" value="1"/>
</dbReference>
<proteinExistence type="predicted"/>
<dbReference type="Gene3D" id="3.30.2020.30">
    <property type="match status" value="1"/>
</dbReference>
<reference evidence="4" key="1">
    <citation type="submission" date="2018-05" db="EMBL/GenBank/DDBJ databases">
        <authorList>
            <person name="Lanie J.A."/>
            <person name="Ng W.-L."/>
            <person name="Kazmierczak K.M."/>
            <person name="Andrzejewski T.M."/>
            <person name="Davidsen T.M."/>
            <person name="Wayne K.J."/>
            <person name="Tettelin H."/>
            <person name="Glass J.I."/>
            <person name="Rusch D."/>
            <person name="Podicherti R."/>
            <person name="Tsui H.-C.T."/>
            <person name="Winkler M.E."/>
        </authorList>
    </citation>
    <scope>NUCLEOTIDE SEQUENCE</scope>
</reference>
<dbReference type="InterPro" id="IPR038492">
    <property type="entry name" value="GBBH-like_N_sf"/>
</dbReference>
<evidence type="ECO:0000256" key="2">
    <source>
        <dbReference type="ARBA" id="ARBA00023004"/>
    </source>
</evidence>
<accession>A0A381W9S1</accession>
<feature type="domain" description="Gamma-butyrobetaine hydroxylase-like N-terminal" evidence="3">
    <location>
        <begin position="14"/>
        <end position="98"/>
    </location>
</feature>
<dbReference type="GO" id="GO:0046872">
    <property type="term" value="F:metal ion binding"/>
    <property type="evidence" value="ECO:0007669"/>
    <property type="project" value="UniProtKB-KW"/>
</dbReference>
<evidence type="ECO:0000313" key="4">
    <source>
        <dbReference type="EMBL" id="SVA48697.1"/>
    </source>
</evidence>
<keyword evidence="2" id="KW-0408">Iron</keyword>
<evidence type="ECO:0000259" key="3">
    <source>
        <dbReference type="Pfam" id="PF06155"/>
    </source>
</evidence>
<protein>
    <recommendedName>
        <fullName evidence="3">Gamma-butyrobetaine hydroxylase-like N-terminal domain-containing protein</fullName>
    </recommendedName>
</protein>
<dbReference type="InterPro" id="IPR010376">
    <property type="entry name" value="GBBH-like_N"/>
</dbReference>
<dbReference type="AlphaFoldDB" id="A0A381W9S1"/>
<organism evidence="4">
    <name type="scientific">marine metagenome</name>
    <dbReference type="NCBI Taxonomy" id="408172"/>
    <lineage>
        <taxon>unclassified sequences</taxon>
        <taxon>metagenomes</taxon>
        <taxon>ecological metagenomes</taxon>
    </lineage>
</organism>
<sequence>MKITISIENILLAGTELAVKWSDETESFIALKTLRDCCPCAFCSGEKDVLGNVYKGPKRELGETAYEATNFERIGHYAIRIFWGDGHADGLYTYEMLRKLGNS</sequence>